<evidence type="ECO:0000259" key="1">
    <source>
        <dbReference type="PROSITE" id="PS50801"/>
    </source>
</evidence>
<dbReference type="PROSITE" id="PS50801">
    <property type="entry name" value="STAS"/>
    <property type="match status" value="1"/>
</dbReference>
<dbReference type="SUPFAM" id="SSF52091">
    <property type="entry name" value="SpoIIaa-like"/>
    <property type="match status" value="1"/>
</dbReference>
<dbReference type="RefSeq" id="WP_153713743.1">
    <property type="nucleotide sequence ID" value="NZ_CP045871.1"/>
</dbReference>
<protein>
    <submittedName>
        <fullName evidence="2">STAS domain-containing protein</fullName>
    </submittedName>
</protein>
<sequence>MAAVETIKLEKQLQIMLVESLHEELEELINGGAELEIDGSQVERCDTAALQLLVAVQASLTGRDSEIRWTGVSEPLLDAARRLGLTNALNLSEIRAEAHEDN</sequence>
<dbReference type="KEGG" id="llp:GH975_06465"/>
<dbReference type="Proteomes" id="UP000388235">
    <property type="component" value="Chromosome"/>
</dbReference>
<dbReference type="InterPro" id="IPR058548">
    <property type="entry name" value="MlaB-like_STAS"/>
</dbReference>
<dbReference type="PANTHER" id="PTHR35849">
    <property type="entry name" value="BLR2341 PROTEIN"/>
    <property type="match status" value="1"/>
</dbReference>
<accession>A0A5Q2Q762</accession>
<dbReference type="AlphaFoldDB" id="A0A5Q2Q762"/>
<dbReference type="InterPro" id="IPR002645">
    <property type="entry name" value="STAS_dom"/>
</dbReference>
<organism evidence="2 3">
    <name type="scientific">Litorivicinus lipolyticus</name>
    <dbReference type="NCBI Taxonomy" id="418701"/>
    <lineage>
        <taxon>Bacteria</taxon>
        <taxon>Pseudomonadati</taxon>
        <taxon>Pseudomonadota</taxon>
        <taxon>Gammaproteobacteria</taxon>
        <taxon>Oceanospirillales</taxon>
        <taxon>Litorivicinaceae</taxon>
        <taxon>Litorivicinus</taxon>
    </lineage>
</organism>
<gene>
    <name evidence="2" type="ORF">GH975_06465</name>
</gene>
<evidence type="ECO:0000313" key="3">
    <source>
        <dbReference type="Proteomes" id="UP000388235"/>
    </source>
</evidence>
<dbReference type="InterPro" id="IPR052746">
    <property type="entry name" value="MlaB_ABC_Transporter"/>
</dbReference>
<dbReference type="InterPro" id="IPR036513">
    <property type="entry name" value="STAS_dom_sf"/>
</dbReference>
<proteinExistence type="predicted"/>
<dbReference type="Gene3D" id="3.30.750.24">
    <property type="entry name" value="STAS domain"/>
    <property type="match status" value="1"/>
</dbReference>
<keyword evidence="3" id="KW-1185">Reference proteome</keyword>
<evidence type="ECO:0000313" key="2">
    <source>
        <dbReference type="EMBL" id="QGG80239.1"/>
    </source>
</evidence>
<dbReference type="PANTHER" id="PTHR35849:SF2">
    <property type="entry name" value="BLR2341 PROTEIN"/>
    <property type="match status" value="1"/>
</dbReference>
<feature type="domain" description="STAS" evidence="1">
    <location>
        <begin position="1"/>
        <end position="102"/>
    </location>
</feature>
<dbReference type="Pfam" id="PF13466">
    <property type="entry name" value="STAS_2"/>
    <property type="match status" value="1"/>
</dbReference>
<dbReference type="EMBL" id="CP045871">
    <property type="protein sequence ID" value="QGG80239.1"/>
    <property type="molecule type" value="Genomic_DNA"/>
</dbReference>
<name>A0A5Q2Q762_9GAMM</name>
<reference evidence="2 3" key="1">
    <citation type="submission" date="2019-11" db="EMBL/GenBank/DDBJ databases">
        <authorList>
            <person name="Khan S.A."/>
            <person name="Jeon C.O."/>
            <person name="Chun B.H."/>
        </authorList>
    </citation>
    <scope>NUCLEOTIDE SEQUENCE [LARGE SCALE GENOMIC DNA]</scope>
    <source>
        <strain evidence="2 3">IMCC 1097</strain>
    </source>
</reference>